<accession>A0A809RCU0</accession>
<evidence type="ECO:0000259" key="1">
    <source>
        <dbReference type="SMART" id="SM00421"/>
    </source>
</evidence>
<dbReference type="SMART" id="SM00421">
    <property type="entry name" value="HTH_LUXR"/>
    <property type="match status" value="1"/>
</dbReference>
<dbReference type="EMBL" id="AP021857">
    <property type="protein sequence ID" value="BBO22195.1"/>
    <property type="molecule type" value="Genomic_DNA"/>
</dbReference>
<organism evidence="2 3">
    <name type="scientific">Candidatus Desulfobacillus denitrificans</name>
    <dbReference type="NCBI Taxonomy" id="2608985"/>
    <lineage>
        <taxon>Bacteria</taxon>
        <taxon>Pseudomonadati</taxon>
        <taxon>Pseudomonadota</taxon>
        <taxon>Betaproteobacteria</taxon>
        <taxon>Candidatus Desulfobacillus</taxon>
    </lineage>
</organism>
<dbReference type="KEGG" id="ddz:DSYM_28940"/>
<dbReference type="SUPFAM" id="SSF46894">
    <property type="entry name" value="C-terminal effector domain of the bipartite response regulators"/>
    <property type="match status" value="1"/>
</dbReference>
<proteinExistence type="predicted"/>
<dbReference type="InterPro" id="IPR036388">
    <property type="entry name" value="WH-like_DNA-bd_sf"/>
</dbReference>
<reference evidence="2" key="1">
    <citation type="journal article" name="DNA Res.">
        <title>The physiological potential of anammox bacteria as revealed by their core genome structure.</title>
        <authorList>
            <person name="Okubo T."/>
            <person name="Toyoda A."/>
            <person name="Fukuhara K."/>
            <person name="Uchiyama I."/>
            <person name="Harigaya Y."/>
            <person name="Kuroiwa M."/>
            <person name="Suzuki T."/>
            <person name="Murakami Y."/>
            <person name="Suwa Y."/>
            <person name="Takami H."/>
        </authorList>
    </citation>
    <scope>NUCLEOTIDE SEQUENCE</scope>
    <source>
        <strain evidence="2">317325-3</strain>
    </source>
</reference>
<protein>
    <recommendedName>
        <fullName evidence="1">HTH luxR-type domain-containing protein</fullName>
    </recommendedName>
</protein>
<evidence type="ECO:0000313" key="3">
    <source>
        <dbReference type="Proteomes" id="UP000662914"/>
    </source>
</evidence>
<gene>
    <name evidence="2" type="ORF">DSYM_28940</name>
</gene>
<sequence>MARPSLAAAAARAADMLPGLYAAARDAGKWPDALSAIAGLLDASQGLIFSHQATPEQRGLWVSHRASPEAMQRYVAHYHSCDIWMQRGNALNAWVPGTAVVGRDLLPDREFLASAFYREFLAPLDIRDLCAGVLHDGSEPGIPRVHIALHRSHAQPRFNAADKALLAALLPHLREATHLGFRLAEMEQALRIARSTADAILPALVMTDAAGHVVFVNRAATTLSDANDGLRLEKGRLRIAAAGLQARLDRMLLQDDARTAALQIPRPSGKPAYWLIQVDLPGTEESPPDARRASKALLIHDPANEDANLQDFAALHKLTAAETRLLGTLLRHPTLPEAARFLGVSINTVRSQLRAILDKSGARRQVELMRMVVSWPRRGIRTRSAVRGSQVCEYVRGMADASVAAPARRKHDD</sequence>
<dbReference type="InterPro" id="IPR000792">
    <property type="entry name" value="Tscrpt_reg_LuxR_C"/>
</dbReference>
<dbReference type="Proteomes" id="UP000662914">
    <property type="component" value="Chromosome"/>
</dbReference>
<evidence type="ECO:0000313" key="2">
    <source>
        <dbReference type="EMBL" id="BBO22195.1"/>
    </source>
</evidence>
<dbReference type="GO" id="GO:0006355">
    <property type="term" value="P:regulation of DNA-templated transcription"/>
    <property type="evidence" value="ECO:0007669"/>
    <property type="project" value="InterPro"/>
</dbReference>
<dbReference type="GO" id="GO:0003677">
    <property type="term" value="F:DNA binding"/>
    <property type="evidence" value="ECO:0007669"/>
    <property type="project" value="InterPro"/>
</dbReference>
<dbReference type="Gene3D" id="1.10.10.10">
    <property type="entry name" value="Winged helix-like DNA-binding domain superfamily/Winged helix DNA-binding domain"/>
    <property type="match status" value="1"/>
</dbReference>
<dbReference type="AlphaFoldDB" id="A0A809RCU0"/>
<dbReference type="InterPro" id="IPR016032">
    <property type="entry name" value="Sig_transdc_resp-reg_C-effctor"/>
</dbReference>
<feature type="domain" description="HTH luxR-type" evidence="1">
    <location>
        <begin position="315"/>
        <end position="372"/>
    </location>
</feature>
<name>A0A809RCU0_9PROT</name>